<dbReference type="SMART" id="SM00287">
    <property type="entry name" value="SH3b"/>
    <property type="match status" value="1"/>
</dbReference>
<sequence>MIRMSFFTLVLLYFVLVLLGRPDEAAKLAAAQPDAAQARPSLLARADTAILTDDLLMQAVVRETPEPRVVPARLVPMPGPALRPAPEYRVKDDVVTPASPRIYAVQASRANVRGGQGTSHPVVGSLSRNEEVLVVADPGNGWVHVRVEGDGIDGWMAKRLLRPAS</sequence>
<protein>
    <submittedName>
        <fullName evidence="2">SH3 domain-containing protein</fullName>
    </submittedName>
</protein>
<dbReference type="RefSeq" id="WP_083952146.1">
    <property type="nucleotide sequence ID" value="NZ_FTOG01000007.1"/>
</dbReference>
<dbReference type="InterPro" id="IPR003646">
    <property type="entry name" value="SH3-like_bac-type"/>
</dbReference>
<proteinExistence type="predicted"/>
<keyword evidence="3" id="KW-1185">Reference proteome</keyword>
<dbReference type="OrthoDB" id="7857759at2"/>
<accession>A0A1N7N383</accession>
<name>A0A1N7N383_9RHOB</name>
<dbReference type="STRING" id="453582.SAMN05421580_1073"/>
<evidence type="ECO:0000313" key="2">
    <source>
        <dbReference type="EMBL" id="SIS92873.1"/>
    </source>
</evidence>
<evidence type="ECO:0000313" key="3">
    <source>
        <dbReference type="Proteomes" id="UP000186221"/>
    </source>
</evidence>
<dbReference type="Pfam" id="PF08239">
    <property type="entry name" value="SH3_3"/>
    <property type="match status" value="1"/>
</dbReference>
<dbReference type="EMBL" id="FTOG01000007">
    <property type="protein sequence ID" value="SIS92873.1"/>
    <property type="molecule type" value="Genomic_DNA"/>
</dbReference>
<organism evidence="2 3">
    <name type="scientific">Rhodobacter aestuarii</name>
    <dbReference type="NCBI Taxonomy" id="453582"/>
    <lineage>
        <taxon>Bacteria</taxon>
        <taxon>Pseudomonadati</taxon>
        <taxon>Pseudomonadota</taxon>
        <taxon>Alphaproteobacteria</taxon>
        <taxon>Rhodobacterales</taxon>
        <taxon>Rhodobacter group</taxon>
        <taxon>Rhodobacter</taxon>
    </lineage>
</organism>
<feature type="domain" description="SH3b" evidence="1">
    <location>
        <begin position="100"/>
        <end position="164"/>
    </location>
</feature>
<gene>
    <name evidence="2" type="ORF">SAMN05421580_1073</name>
</gene>
<reference evidence="3" key="1">
    <citation type="submission" date="2017-01" db="EMBL/GenBank/DDBJ databases">
        <authorList>
            <person name="Varghese N."/>
            <person name="Submissions S."/>
        </authorList>
    </citation>
    <scope>NUCLEOTIDE SEQUENCE [LARGE SCALE GENOMIC DNA]</scope>
    <source>
        <strain evidence="3">DSM 19945</strain>
    </source>
</reference>
<dbReference type="Proteomes" id="UP000186221">
    <property type="component" value="Unassembled WGS sequence"/>
</dbReference>
<dbReference type="AlphaFoldDB" id="A0A1N7N383"/>
<dbReference type="Gene3D" id="2.30.30.40">
    <property type="entry name" value="SH3 Domains"/>
    <property type="match status" value="1"/>
</dbReference>
<evidence type="ECO:0000259" key="1">
    <source>
        <dbReference type="SMART" id="SM00287"/>
    </source>
</evidence>